<dbReference type="Gene3D" id="3.40.190.10">
    <property type="entry name" value="Periplasmic binding protein-like II"/>
    <property type="match status" value="2"/>
</dbReference>
<feature type="signal peptide" evidence="2">
    <location>
        <begin position="1"/>
        <end position="21"/>
    </location>
</feature>
<evidence type="ECO:0000313" key="4">
    <source>
        <dbReference type="Proteomes" id="UP000824250"/>
    </source>
</evidence>
<name>A0A9D1A5J8_9FIRM</name>
<dbReference type="GO" id="GO:0030975">
    <property type="term" value="F:thiamine binding"/>
    <property type="evidence" value="ECO:0007669"/>
    <property type="project" value="TreeGrafter"/>
</dbReference>
<dbReference type="Proteomes" id="UP000824250">
    <property type="component" value="Unassembled WGS sequence"/>
</dbReference>
<comment type="caution">
    <text evidence="3">The sequence shown here is derived from an EMBL/GenBank/DDBJ whole genome shotgun (WGS) entry which is preliminary data.</text>
</comment>
<dbReference type="GO" id="GO:0015888">
    <property type="term" value="P:thiamine transport"/>
    <property type="evidence" value="ECO:0007669"/>
    <property type="project" value="TreeGrafter"/>
</dbReference>
<sequence length="366" mass="40147">MRKKLVRAAACVLSASALLTACSSGETQEAVDLTSLTLDEIIAGAQEEGEIASVGMPDDWANWAGSWQAISDTYGISHTDSDMSSAEELSTFENEKDAPTKDIGDVGQAFGPMAVEMDVVQPYKASTWDSIPDWAKDPDGKWTISYLGTMSSLQNIDNIGSPITTWQELADSDCLVTIGDVVRGASSQMAVLSCAYALGGGIDNIDPAIEFFKQLAEEGRLDTADYSQERMARGEVDLYLHWDYQTLRYRDMTLETNPDANLECHIMQDGPIQSGYCLLINKYAPHPHAAALAVEYLLSDEGQIDRARGYARPIREDVEIPAELQESMIDNSEYEDTIPLTDNDAVSEICTEIATRWEEEVIPLMG</sequence>
<dbReference type="GO" id="GO:0030288">
    <property type="term" value="C:outer membrane-bounded periplasmic space"/>
    <property type="evidence" value="ECO:0007669"/>
    <property type="project" value="TreeGrafter"/>
</dbReference>
<dbReference type="PANTHER" id="PTHR30006">
    <property type="entry name" value="THIAMINE-BINDING PERIPLASMIC PROTEIN-RELATED"/>
    <property type="match status" value="1"/>
</dbReference>
<evidence type="ECO:0000313" key="3">
    <source>
        <dbReference type="EMBL" id="HIR05900.1"/>
    </source>
</evidence>
<dbReference type="Pfam" id="PF13343">
    <property type="entry name" value="SBP_bac_6"/>
    <property type="match status" value="1"/>
</dbReference>
<protein>
    <submittedName>
        <fullName evidence="3">Extracellular solute-binding protein</fullName>
    </submittedName>
</protein>
<reference evidence="3" key="1">
    <citation type="submission" date="2020-10" db="EMBL/GenBank/DDBJ databases">
        <authorList>
            <person name="Gilroy R."/>
        </authorList>
    </citation>
    <scope>NUCLEOTIDE SEQUENCE</scope>
    <source>
        <strain evidence="3">CHK180-2868</strain>
    </source>
</reference>
<proteinExistence type="predicted"/>
<dbReference type="PANTHER" id="PTHR30006:SF2">
    <property type="entry name" value="ABC TRANSPORTER SUBSTRATE-BINDING PROTEIN"/>
    <property type="match status" value="1"/>
</dbReference>
<keyword evidence="1 2" id="KW-0732">Signal</keyword>
<feature type="chain" id="PRO_5038591565" evidence="2">
    <location>
        <begin position="22"/>
        <end position="366"/>
    </location>
</feature>
<dbReference type="AlphaFoldDB" id="A0A9D1A5J8"/>
<gene>
    <name evidence="3" type="ORF">IAB28_08040</name>
</gene>
<dbReference type="GO" id="GO:0030976">
    <property type="term" value="F:thiamine pyrophosphate binding"/>
    <property type="evidence" value="ECO:0007669"/>
    <property type="project" value="TreeGrafter"/>
</dbReference>
<dbReference type="SUPFAM" id="SSF53850">
    <property type="entry name" value="Periplasmic binding protein-like II"/>
    <property type="match status" value="1"/>
</dbReference>
<evidence type="ECO:0000256" key="1">
    <source>
        <dbReference type="ARBA" id="ARBA00022729"/>
    </source>
</evidence>
<dbReference type="PROSITE" id="PS51257">
    <property type="entry name" value="PROKAR_LIPOPROTEIN"/>
    <property type="match status" value="1"/>
</dbReference>
<organism evidence="3 4">
    <name type="scientific">Candidatus Copromonas faecavium</name>
    <name type="common">nom. illeg.</name>
    <dbReference type="NCBI Taxonomy" id="2840740"/>
    <lineage>
        <taxon>Bacteria</taxon>
        <taxon>Bacillati</taxon>
        <taxon>Bacillota</taxon>
        <taxon>Clostridia</taxon>
        <taxon>Lachnospirales</taxon>
        <taxon>Lachnospiraceae</taxon>
        <taxon>Candidatus Copromonas (nom. illeg.)</taxon>
    </lineage>
</organism>
<dbReference type="EMBL" id="DVGC01000044">
    <property type="protein sequence ID" value="HIR05900.1"/>
    <property type="molecule type" value="Genomic_DNA"/>
</dbReference>
<accession>A0A9D1A5J8</accession>
<reference evidence="3" key="2">
    <citation type="journal article" date="2021" name="PeerJ">
        <title>Extensive microbial diversity within the chicken gut microbiome revealed by metagenomics and culture.</title>
        <authorList>
            <person name="Gilroy R."/>
            <person name="Ravi A."/>
            <person name="Getino M."/>
            <person name="Pursley I."/>
            <person name="Horton D.L."/>
            <person name="Alikhan N.F."/>
            <person name="Baker D."/>
            <person name="Gharbi K."/>
            <person name="Hall N."/>
            <person name="Watson M."/>
            <person name="Adriaenssens E.M."/>
            <person name="Foster-Nyarko E."/>
            <person name="Jarju S."/>
            <person name="Secka A."/>
            <person name="Antonio M."/>
            <person name="Oren A."/>
            <person name="Chaudhuri R.R."/>
            <person name="La Ragione R."/>
            <person name="Hildebrand F."/>
            <person name="Pallen M.J."/>
        </authorList>
    </citation>
    <scope>NUCLEOTIDE SEQUENCE</scope>
    <source>
        <strain evidence="3">CHK180-2868</strain>
    </source>
</reference>
<evidence type="ECO:0000256" key="2">
    <source>
        <dbReference type="SAM" id="SignalP"/>
    </source>
</evidence>